<dbReference type="Proteomes" id="UP001317629">
    <property type="component" value="Chromosome"/>
</dbReference>
<accession>A0ABN6VD87</accession>
<dbReference type="InterPro" id="IPR038142">
    <property type="entry name" value="Cytochrome_P460_sp"/>
</dbReference>
<keyword evidence="3" id="KW-1185">Reference proteome</keyword>
<gene>
    <name evidence="2" type="ORF">SS37A_06860</name>
</gene>
<dbReference type="RefSeq" id="WP_281930491.1">
    <property type="nucleotide sequence ID" value="NZ_AP027142.1"/>
</dbReference>
<evidence type="ECO:0000313" key="2">
    <source>
        <dbReference type="EMBL" id="BDV33157.1"/>
    </source>
</evidence>
<dbReference type="Gene3D" id="3.50.70.20">
    <property type="entry name" value="Cytochrome P460"/>
    <property type="match status" value="1"/>
</dbReference>
<sequence length="165" mass="18094">MRKWLLPLIPIFALALPSRGEETNAPAGERIALPPAYKNFRVIGLSQRSDDQSLRAILGNDVAVEAARAGKTNPWPNGAILAKLVWKQKQSAQFPAATIPDAFSSVAFMIKDDAKYAATAGWGWGEWVGLQQKPYDKAGFARECVACHSTVKDQDWVFTRPGELP</sequence>
<protein>
    <submittedName>
        <fullName evidence="2">Cytochrome P460</fullName>
    </submittedName>
</protein>
<dbReference type="InterPro" id="IPR032033">
    <property type="entry name" value="Cytochrome_P460"/>
</dbReference>
<dbReference type="EMBL" id="AP027142">
    <property type="protein sequence ID" value="BDV33157.1"/>
    <property type="molecule type" value="Genomic_DNA"/>
</dbReference>
<feature type="domain" description="Cytochrome P460" evidence="1">
    <location>
        <begin position="34"/>
        <end position="159"/>
    </location>
</feature>
<dbReference type="CDD" id="cd20753">
    <property type="entry name" value="cyt_P460_Mc-like"/>
    <property type="match status" value="1"/>
</dbReference>
<organism evidence="2 3">
    <name type="scientific">Methylocystis iwaonis</name>
    <dbReference type="NCBI Taxonomy" id="2885079"/>
    <lineage>
        <taxon>Bacteria</taxon>
        <taxon>Pseudomonadati</taxon>
        <taxon>Pseudomonadota</taxon>
        <taxon>Alphaproteobacteria</taxon>
        <taxon>Hyphomicrobiales</taxon>
        <taxon>Methylocystaceae</taxon>
        <taxon>Methylocystis</taxon>
    </lineage>
</organism>
<dbReference type="Pfam" id="PF16694">
    <property type="entry name" value="Cytochrome_P460"/>
    <property type="match status" value="1"/>
</dbReference>
<proteinExistence type="predicted"/>
<evidence type="ECO:0000313" key="3">
    <source>
        <dbReference type="Proteomes" id="UP001317629"/>
    </source>
</evidence>
<evidence type="ECO:0000259" key="1">
    <source>
        <dbReference type="Pfam" id="PF16694"/>
    </source>
</evidence>
<reference evidence="2 3" key="1">
    <citation type="journal article" date="2023" name="Int. J. Syst. Evol. Microbiol.">
        <title>Methylocystis iwaonis sp. nov., a type II methane-oxidizing bacterium from surface soil of a rice paddy field in Japan, and emended description of the genus Methylocystis (ex Whittenbury et al. 1970) Bowman et al. 1993.</title>
        <authorList>
            <person name="Kaise H."/>
            <person name="Sawadogo J.B."/>
            <person name="Alam M.S."/>
            <person name="Ueno C."/>
            <person name="Dianou D."/>
            <person name="Shinjo R."/>
            <person name="Asakawa S."/>
        </authorList>
    </citation>
    <scope>NUCLEOTIDE SEQUENCE [LARGE SCALE GENOMIC DNA]</scope>
    <source>
        <strain evidence="2 3">SS37A-Re</strain>
    </source>
</reference>
<name>A0ABN6VD87_9HYPH</name>